<dbReference type="InterPro" id="IPR000668">
    <property type="entry name" value="Peptidase_C1A_C"/>
</dbReference>
<evidence type="ECO:0000313" key="13">
    <source>
        <dbReference type="EMBL" id="CAH2045953.1"/>
    </source>
</evidence>
<keyword evidence="5" id="KW-0378">Hydrolase</keyword>
<feature type="compositionally biased region" description="Polar residues" evidence="8">
    <location>
        <begin position="300"/>
        <end position="309"/>
    </location>
</feature>
<evidence type="ECO:0000256" key="4">
    <source>
        <dbReference type="ARBA" id="ARBA00022704"/>
    </source>
</evidence>
<keyword evidence="7" id="KW-0865">Zymogen</keyword>
<dbReference type="Proteomes" id="UP000837857">
    <property type="component" value="Chromosome 16"/>
</dbReference>
<dbReference type="EMBL" id="OW152828">
    <property type="protein sequence ID" value="CAH2045953.1"/>
    <property type="molecule type" value="Genomic_DNA"/>
</dbReference>
<evidence type="ECO:0000256" key="3">
    <source>
        <dbReference type="ARBA" id="ARBA00022690"/>
    </source>
</evidence>
<feature type="chain" id="PRO_5045430179" description="Cysteine proteinase" evidence="9">
    <location>
        <begin position="21"/>
        <end position="1934"/>
    </location>
</feature>
<dbReference type="InterPro" id="IPR025660">
    <property type="entry name" value="Pept_his_AS"/>
</dbReference>
<feature type="compositionally biased region" description="Polar residues" evidence="8">
    <location>
        <begin position="385"/>
        <end position="395"/>
    </location>
</feature>
<keyword evidence="6" id="KW-0788">Thiol protease</keyword>
<feature type="compositionally biased region" description="Basic and acidic residues" evidence="8">
    <location>
        <begin position="314"/>
        <end position="324"/>
    </location>
</feature>
<dbReference type="InterPro" id="IPR046350">
    <property type="entry name" value="Cystatin_sf"/>
</dbReference>
<dbReference type="Pfam" id="PF00112">
    <property type="entry name" value="Peptidase_C1"/>
    <property type="match status" value="1"/>
</dbReference>
<accession>A0ABN8I5H1</accession>
<dbReference type="SMART" id="SM00645">
    <property type="entry name" value="Pept_C1"/>
    <property type="match status" value="1"/>
</dbReference>
<evidence type="ECO:0000256" key="1">
    <source>
        <dbReference type="ARBA" id="ARBA00009403"/>
    </source>
</evidence>
<evidence type="ECO:0000259" key="11">
    <source>
        <dbReference type="SMART" id="SM00645"/>
    </source>
</evidence>
<dbReference type="PANTHER" id="PTHR46186:SF2">
    <property type="entry name" value="CYSTATIN"/>
    <property type="match status" value="1"/>
</dbReference>
<evidence type="ECO:0000259" key="10">
    <source>
        <dbReference type="SMART" id="SM00043"/>
    </source>
</evidence>
<dbReference type="InterPro" id="IPR000010">
    <property type="entry name" value="Cystatin_dom"/>
</dbReference>
<dbReference type="CDD" id="cd02248">
    <property type="entry name" value="Peptidase_C1A"/>
    <property type="match status" value="1"/>
</dbReference>
<feature type="domain" description="Cystatin" evidence="10">
    <location>
        <begin position="991"/>
        <end position="1083"/>
    </location>
</feature>
<keyword evidence="3" id="KW-0646">Protease inhibitor</keyword>
<feature type="domain" description="Cystatin" evidence="10">
    <location>
        <begin position="666"/>
        <end position="774"/>
    </location>
</feature>
<comment type="similarity">
    <text evidence="1">Belongs to the cystatin family.</text>
</comment>
<evidence type="ECO:0000256" key="5">
    <source>
        <dbReference type="ARBA" id="ARBA00022801"/>
    </source>
</evidence>
<protein>
    <recommendedName>
        <fullName evidence="15">Cysteine proteinase</fullName>
    </recommendedName>
</protein>
<feature type="domain" description="Cystatin" evidence="10">
    <location>
        <begin position="1410"/>
        <end position="1504"/>
    </location>
</feature>
<dbReference type="InterPro" id="IPR013201">
    <property type="entry name" value="Prot_inhib_I29"/>
</dbReference>
<name>A0ABN8I5H1_9NEOP</name>
<dbReference type="SMART" id="SM00848">
    <property type="entry name" value="Inhibitor_I29"/>
    <property type="match status" value="1"/>
</dbReference>
<dbReference type="Gene3D" id="3.10.450.10">
    <property type="match status" value="11"/>
</dbReference>
<keyword evidence="9" id="KW-0732">Signal</keyword>
<dbReference type="SUPFAM" id="SSF54403">
    <property type="entry name" value="Cystatin/monellin"/>
    <property type="match status" value="11"/>
</dbReference>
<evidence type="ECO:0000259" key="12">
    <source>
        <dbReference type="SMART" id="SM00848"/>
    </source>
</evidence>
<feature type="domain" description="Cystatin" evidence="10">
    <location>
        <begin position="460"/>
        <end position="552"/>
    </location>
</feature>
<feature type="domain" description="Cystatin" evidence="10">
    <location>
        <begin position="172"/>
        <end position="271"/>
    </location>
</feature>
<keyword evidence="4" id="KW-0789">Thiol protease inhibitor</keyword>
<evidence type="ECO:0000256" key="8">
    <source>
        <dbReference type="SAM" id="MobiDB-lite"/>
    </source>
</evidence>
<dbReference type="SMART" id="SM00043">
    <property type="entry name" value="CY"/>
    <property type="match status" value="11"/>
</dbReference>
<keyword evidence="14" id="KW-1185">Reference proteome</keyword>
<dbReference type="CDD" id="cd00042">
    <property type="entry name" value="CY"/>
    <property type="match status" value="9"/>
</dbReference>
<dbReference type="InterPro" id="IPR000169">
    <property type="entry name" value="Pept_cys_AS"/>
</dbReference>
<evidence type="ECO:0000256" key="2">
    <source>
        <dbReference type="ARBA" id="ARBA00022670"/>
    </source>
</evidence>
<feature type="region of interest" description="Disordered" evidence="8">
    <location>
        <begin position="385"/>
        <end position="416"/>
    </location>
</feature>
<dbReference type="PROSITE" id="PS00639">
    <property type="entry name" value="THIOL_PROTEASE_HIS"/>
    <property type="match status" value="1"/>
</dbReference>
<feature type="domain" description="Cathepsin propeptide inhibitor" evidence="12">
    <location>
        <begin position="1629"/>
        <end position="1687"/>
    </location>
</feature>
<sequence>MRSNIYVILSQCLLLSVCFAELTVEKKEKFLNGFVNYLNNLPNRQYSYDDGVILNAQQIDENHYKIEARFKVTALHKLDDSSQEKCTGKIEEQGENDISIGDNAYHCEKFDQQTSSETFKNENIVSQEQSSTTPAPEFNHQPVQLDNEVQTNTAATSGEQFIAVPRETPGVPCVGCSSLVNPQASGVHELAVMGVRHLDRHEPNVKHSLGSVVEVERQVQVVNGVRYILTLIVNYNNCSNEPSEECSFVKPCKVSILEKPWMRSYDGSKYRAIVANNCTDEWIFDDNGEVISAGNRESNDVVNPSSNDQGNDDESQKPIPDYDKIANTGSVDDILKAIHNTDLQTQQFTQKTLTEEDIKSLEEQIISYNNFLDTSTVNYDVITSTSDTENSNSHVSKTETQKHYTSNSNSFTLEKDEKKASSLSGEKKKSLDDFLSYFDSVGSLDFKTETRKRKRSSNLNFVGGQEIKDKSDPIYKTLAEESLQKYLETTDNSIPHKIVEIEKVTTQVVSGILTRIFFKIKPTQGPRDEISCLSKVWEQSWIGKKDIDVSCKIGDGKWRSKRDLPGGPTEQDPTDPKYMKLAEESMQKYLETTGNFNPHKILKIEKVTTQVVAGTRTNIYFKILPVEGAGDEISCLSKVWEQSWIGKKDIDVSCKIGDGKWRSKRDLPGGPREQDPTDPKYMKLAEESMQKYLETTGNSNPHKILKIEKVTTQVVAGMLTNIYFKILPVEGAGMLTNIYFKILPVEGAGDEISCLSKVWEQSWIGKKDIDVSCKIGDGKWRSKRDLPGGPIEQDPTDPKYMKLAEESMQKYLETTGNSNPHKILKIEKVTTQVVAGTRTNIYFKILPVEGAGDEISCLSKVWEQSWIGKKDIDVSCKIGDGKWRSKRDLPGGPREQDPTDPKYMKLAEESMQKYLETTGNSNPHKILKIEKVTTQVVAGTLTNIYFKILPVEGAGDEISCLSKVWEQSWIGKKDIDVSCKIGDGKWRSKRDLPGGPIEQDPTDPKYMKLAEESMQKYLETTGNSNPHKILKIEKVTTQVVAGTLTNIYFKILPVEGAGDEISCLSKVWEQSWIGKKDIDVSCKIGDGKWRSKRDLPGGPIEQDPTDPKYMKLAEESMQKYLETTGNSNPHKILKIEKVTTQVVAGTRTNIYFKILPVEGAGDEISCLSKVWEQSWIGKKDIDVSCKIGDGKWRSKRDLPGGPREQDPTDPKYMKLAEESMQKYLETTGNSSPHKILKIEKVTTQVVAGTLTNIYFKILPVEGAGDEISCLSKVWEQSWIGKKDIDVSCKIGDGKWRSKRDLPGGPIEQDPTDPKYMKLAEESMQKYLETTGNSNPHKIIKIESYYPSCCRKLGPIFISRFYPWKEQILPVEGAGDEISCLSKVWEQSWIGKKDIDVSCKIGDGKWRSKRDLPGGPREQDPTDPKYMKLAEESMQKYLETTGNSSPHKILKIEKVTTQVVAGTLTNIYFKILPVEGADIPKRHCVSHIWERLWLKNGKDIEVTCEDRRPLEDIELDSDNAMLLATEALRHIEAKYPHPRRHKVVRVLSLNKQVVAGVHYRMKLEVGPTDCMALSVNQNCTLVEDAGASKFCRVNVWLPSTSDHPPNFRVSCDHETTHDELHRHVQAQRLFYHFLATYKPPYLDNHEEMRNRFKIFKDNVRKIHELNTHERGTATYGVTRFADLTYEEFSAKYLGLKPGLRDNNLIPMKEAKIPDVELPDKFDWRDRGAVTEVKNQGSCGSCWAFSVTGNIEGQWKIKTGNLVSLSEQELVDCDKLDQGCNGGLPDNAYRAIEQLGGLETESDYPYEGEDDKCTFNKTMSRVNISGAVNITKNETAMAKWLYSNGPISIGINANAMQFYVGGVSHPWRVLCNPNNLDHGVLIVGFGEKDYPLFHKRLPYWTIKNSWGTMWGEQGYYRAYRGDGTCGLNLMASSALL</sequence>
<keyword evidence="2" id="KW-0645">Protease</keyword>
<dbReference type="PROSITE" id="PS00139">
    <property type="entry name" value="THIOL_PROTEASE_CYS"/>
    <property type="match status" value="1"/>
</dbReference>
<dbReference type="InterPro" id="IPR039417">
    <property type="entry name" value="Peptidase_C1A_papain-like"/>
</dbReference>
<proteinExistence type="inferred from homology"/>
<dbReference type="PANTHER" id="PTHR46186">
    <property type="entry name" value="CYSTATIN"/>
    <property type="match status" value="1"/>
</dbReference>
<feature type="non-terminal residue" evidence="13">
    <location>
        <position position="1934"/>
    </location>
</feature>
<dbReference type="InterPro" id="IPR038765">
    <property type="entry name" value="Papain-like_cys_pep_sf"/>
</dbReference>
<feature type="signal peptide" evidence="9">
    <location>
        <begin position="1"/>
        <end position="20"/>
    </location>
</feature>
<feature type="domain" description="Cystatin" evidence="10">
    <location>
        <begin position="888"/>
        <end position="980"/>
    </location>
</feature>
<feature type="domain" description="Cystatin" evidence="10">
    <location>
        <begin position="785"/>
        <end position="877"/>
    </location>
</feature>
<feature type="domain" description="Cystatin" evidence="10">
    <location>
        <begin position="563"/>
        <end position="655"/>
    </location>
</feature>
<dbReference type="PRINTS" id="PR00705">
    <property type="entry name" value="PAPAIN"/>
</dbReference>
<evidence type="ECO:0000313" key="14">
    <source>
        <dbReference type="Proteomes" id="UP000837857"/>
    </source>
</evidence>
<evidence type="ECO:0008006" key="15">
    <source>
        <dbReference type="Google" id="ProtNLM"/>
    </source>
</evidence>
<evidence type="ECO:0000256" key="7">
    <source>
        <dbReference type="ARBA" id="ARBA00023145"/>
    </source>
</evidence>
<feature type="domain" description="Cystatin" evidence="10">
    <location>
        <begin position="1506"/>
        <end position="1611"/>
    </location>
</feature>
<evidence type="ECO:0000256" key="6">
    <source>
        <dbReference type="ARBA" id="ARBA00022807"/>
    </source>
</evidence>
<feature type="domain" description="Peptidase C1A papain C-terminal" evidence="11">
    <location>
        <begin position="1716"/>
        <end position="1933"/>
    </location>
</feature>
<feature type="compositionally biased region" description="Polar residues" evidence="8">
    <location>
        <begin position="403"/>
        <end position="412"/>
    </location>
</feature>
<dbReference type="SUPFAM" id="SSF54001">
    <property type="entry name" value="Cysteine proteinases"/>
    <property type="match status" value="1"/>
</dbReference>
<feature type="domain" description="Cystatin" evidence="10">
    <location>
        <begin position="1094"/>
        <end position="1186"/>
    </location>
</feature>
<feature type="region of interest" description="Disordered" evidence="8">
    <location>
        <begin position="293"/>
        <end position="325"/>
    </location>
</feature>
<dbReference type="Pfam" id="PF08246">
    <property type="entry name" value="Inhibitor_I29"/>
    <property type="match status" value="1"/>
</dbReference>
<dbReference type="Gene3D" id="3.90.70.10">
    <property type="entry name" value="Cysteine proteinases"/>
    <property type="match status" value="1"/>
</dbReference>
<feature type="domain" description="Cystatin" evidence="10">
    <location>
        <begin position="1197"/>
        <end position="1289"/>
    </location>
</feature>
<organism evidence="13 14">
    <name type="scientific">Iphiclides podalirius</name>
    <name type="common">scarce swallowtail</name>
    <dbReference type="NCBI Taxonomy" id="110791"/>
    <lineage>
        <taxon>Eukaryota</taxon>
        <taxon>Metazoa</taxon>
        <taxon>Ecdysozoa</taxon>
        <taxon>Arthropoda</taxon>
        <taxon>Hexapoda</taxon>
        <taxon>Insecta</taxon>
        <taxon>Pterygota</taxon>
        <taxon>Neoptera</taxon>
        <taxon>Endopterygota</taxon>
        <taxon>Lepidoptera</taxon>
        <taxon>Glossata</taxon>
        <taxon>Ditrysia</taxon>
        <taxon>Papilionoidea</taxon>
        <taxon>Papilionidae</taxon>
        <taxon>Papilioninae</taxon>
        <taxon>Iphiclides</taxon>
    </lineage>
</organism>
<gene>
    <name evidence="13" type="ORF">IPOD504_LOCUS5307</name>
</gene>
<reference evidence="13" key="1">
    <citation type="submission" date="2022-03" db="EMBL/GenBank/DDBJ databases">
        <authorList>
            <person name="Martin H S."/>
        </authorList>
    </citation>
    <scope>NUCLEOTIDE SEQUENCE</scope>
</reference>
<evidence type="ECO:0000256" key="9">
    <source>
        <dbReference type="SAM" id="SignalP"/>
    </source>
</evidence>
<dbReference type="Pfam" id="PF00031">
    <property type="entry name" value="Cystatin"/>
    <property type="match status" value="1"/>
</dbReference>